<evidence type="ECO:0000313" key="1">
    <source>
        <dbReference type="EMBL" id="MCW7462816.1"/>
    </source>
</evidence>
<evidence type="ECO:0008006" key="3">
    <source>
        <dbReference type="Google" id="ProtNLM"/>
    </source>
</evidence>
<keyword evidence="2" id="KW-1185">Reference proteome</keyword>
<protein>
    <recommendedName>
        <fullName evidence="3">Flagellar protein FlgN</fullName>
    </recommendedName>
</protein>
<reference evidence="1 2" key="1">
    <citation type="submission" date="2022-06" db="EMBL/GenBank/DDBJ databases">
        <title>Leptospira isolates from biofilms formed at urban environments.</title>
        <authorList>
            <person name="Ribeiro P.S."/>
            <person name="Sousa T."/>
            <person name="Carvalho N."/>
            <person name="Aburjaile F."/>
            <person name="Neves F."/>
            <person name="Oliveira D."/>
            <person name="Blanco L."/>
            <person name="Lima J."/>
            <person name="Costa F."/>
            <person name="Brenig B."/>
            <person name="Soares S."/>
            <person name="Ramos R."/>
            <person name="Goes-Neto A."/>
            <person name="Matiuzzi M."/>
            <person name="Azevedo V."/>
            <person name="Ristow P."/>
        </authorList>
    </citation>
    <scope>NUCLEOTIDE SEQUENCE [LARGE SCALE GENOMIC DNA]</scope>
    <source>
        <strain evidence="1 2">VSF25</strain>
    </source>
</reference>
<comment type="caution">
    <text evidence="1">The sequence shown here is derived from an EMBL/GenBank/DDBJ whole genome shotgun (WGS) entry which is preliminary data.</text>
</comment>
<dbReference type="RefSeq" id="WP_265375647.1">
    <property type="nucleotide sequence ID" value="NZ_JAMQPV010000001.1"/>
</dbReference>
<organism evidence="1 2">
    <name type="scientific">Leptospira limi</name>
    <dbReference type="NCBI Taxonomy" id="2950023"/>
    <lineage>
        <taxon>Bacteria</taxon>
        <taxon>Pseudomonadati</taxon>
        <taxon>Spirochaetota</taxon>
        <taxon>Spirochaetia</taxon>
        <taxon>Leptospirales</taxon>
        <taxon>Leptospiraceae</taxon>
        <taxon>Leptospira</taxon>
    </lineage>
</organism>
<name>A0ABT3LYL1_9LEPT</name>
<dbReference type="Proteomes" id="UP001209737">
    <property type="component" value="Unassembled WGS sequence"/>
</dbReference>
<accession>A0ABT3LYL1</accession>
<proteinExistence type="predicted"/>
<evidence type="ECO:0000313" key="2">
    <source>
        <dbReference type="Proteomes" id="UP001209737"/>
    </source>
</evidence>
<sequence length="167" mass="19638">MDLLSFRYDGCHRCLGLLGEESMKLSPIEARIQKLKSRLVHINLVKSEFELSRYNPKTENLRTKILNQLEHDKYIHIKEIKTLSAILSELKADNIKSMEKEMRPPVRLEKLNQFIDGEEQFEAFIHEHVVERGSFEQCQRTLRMNGEFVTRGSIYSKNKEDSSEVIR</sequence>
<gene>
    <name evidence="1" type="ORF">ND812_12005</name>
</gene>
<dbReference type="EMBL" id="JAMQPV010000001">
    <property type="protein sequence ID" value="MCW7462816.1"/>
    <property type="molecule type" value="Genomic_DNA"/>
</dbReference>